<dbReference type="Proteomes" id="UP000238882">
    <property type="component" value="Unassembled WGS sequence"/>
</dbReference>
<dbReference type="OrthoDB" id="607469at2"/>
<keyword evidence="2" id="KW-1185">Reference proteome</keyword>
<dbReference type="Gene3D" id="2.60.40.10">
    <property type="entry name" value="Immunoglobulins"/>
    <property type="match status" value="1"/>
</dbReference>
<name>A0A2S7WSS0_9FLAO</name>
<dbReference type="EMBL" id="MSCN01000001">
    <property type="protein sequence ID" value="PQJ80633.1"/>
    <property type="molecule type" value="Genomic_DNA"/>
</dbReference>
<comment type="caution">
    <text evidence="1">The sequence shown here is derived from an EMBL/GenBank/DDBJ whole genome shotgun (WGS) entry which is preliminary data.</text>
</comment>
<evidence type="ECO:0008006" key="3">
    <source>
        <dbReference type="Google" id="ProtNLM"/>
    </source>
</evidence>
<dbReference type="InterPro" id="IPR013783">
    <property type="entry name" value="Ig-like_fold"/>
</dbReference>
<proteinExistence type="predicted"/>
<organism evidence="1 2">
    <name type="scientific">Polaribacter porphyrae</name>
    <dbReference type="NCBI Taxonomy" id="1137780"/>
    <lineage>
        <taxon>Bacteria</taxon>
        <taxon>Pseudomonadati</taxon>
        <taxon>Bacteroidota</taxon>
        <taxon>Flavobacteriia</taxon>
        <taxon>Flavobacteriales</taxon>
        <taxon>Flavobacteriaceae</taxon>
    </lineage>
</organism>
<gene>
    <name evidence="1" type="ORF">BTO18_16265</name>
</gene>
<reference evidence="1 2" key="1">
    <citation type="submission" date="2016-12" db="EMBL/GenBank/DDBJ databases">
        <title>Trade-off between light-utilization and light-protection in marine flavobacteria.</title>
        <authorList>
            <person name="Kumagai Y."/>
            <person name="Yoshizawa S."/>
            <person name="Kogure K."/>
            <person name="Iwasaki W."/>
        </authorList>
    </citation>
    <scope>NUCLEOTIDE SEQUENCE [LARGE SCALE GENOMIC DNA]</scope>
    <source>
        <strain evidence="1 2">NBRC 108759</strain>
    </source>
</reference>
<dbReference type="PROSITE" id="PS51257">
    <property type="entry name" value="PROKAR_LIPOPROTEIN"/>
    <property type="match status" value="1"/>
</dbReference>
<dbReference type="InterPro" id="IPR035986">
    <property type="entry name" value="PKD_dom_sf"/>
</dbReference>
<protein>
    <recommendedName>
        <fullName evidence="3">PKD domain-containing protein</fullName>
    </recommendedName>
</protein>
<accession>A0A2S7WSS0</accession>
<evidence type="ECO:0000313" key="1">
    <source>
        <dbReference type="EMBL" id="PQJ80633.1"/>
    </source>
</evidence>
<evidence type="ECO:0000313" key="2">
    <source>
        <dbReference type="Proteomes" id="UP000238882"/>
    </source>
</evidence>
<dbReference type="SUPFAM" id="SSF49299">
    <property type="entry name" value="PKD domain"/>
    <property type="match status" value="1"/>
</dbReference>
<sequence length="407" mass="44773">MKKRTSYKFTKNLLRFIALTVVIYSCTESNLLEGIRDVKFKATVNRILLTEGETAVYKDSSIHVASREWIFEGGSITGSDQEEVSVTYPNPSPFLNINGTRGTYGFPTTLKVVYDDNTTESNTFKVKVYPKVEPSFKVDLPVAEVNTEVQYTDTTIEGQSSFAEAKEEDTIFWEFEGGTPATSTLRNPRVKYATAGKYSVKSTVKRSVPNNTGITTIEDFITIQDAIVPCVPSATNLVSCGNFNGETADLSKWSAVFKDFTTDRSANLSVSNTIFAPGGGSGSVKYKYDEAGPGVAGFTDVNINYEAEIDVTTAGSYTLTLDHYGVITGGTEYVFNLGFVNVDKRNVFETGLREFKGRYNADTWNNASVTKNLPVGKYFVRLAIFNPGFSPGQNIDLHLDNVKVVKN</sequence>
<dbReference type="AlphaFoldDB" id="A0A2S7WSS0"/>
<dbReference type="RefSeq" id="WP_105017235.1">
    <property type="nucleotide sequence ID" value="NZ_MSCN01000001.1"/>
</dbReference>